<dbReference type="Proteomes" id="UP000244928">
    <property type="component" value="Chromosome"/>
</dbReference>
<reference evidence="2 3" key="1">
    <citation type="submission" date="2016-04" db="EMBL/GenBank/DDBJ databases">
        <title>Complete genome sequence of Dietzia lutea YIM 80766T, a strain isolated from desert soil in Egypt.</title>
        <authorList>
            <person name="Zhao J."/>
            <person name="Hu B."/>
            <person name="Geng S."/>
            <person name="Nie Y."/>
            <person name="Tang Y."/>
        </authorList>
    </citation>
    <scope>NUCLEOTIDE SEQUENCE [LARGE SCALE GENOMIC DNA]</scope>
    <source>
        <strain evidence="2 3">YIM 80766</strain>
    </source>
</reference>
<name>A0A2S1R7Z2_9ACTN</name>
<evidence type="ECO:0000313" key="3">
    <source>
        <dbReference type="Proteomes" id="UP000244928"/>
    </source>
</evidence>
<evidence type="ECO:0000313" key="2">
    <source>
        <dbReference type="EMBL" id="AWH92408.1"/>
    </source>
</evidence>
<dbReference type="AlphaFoldDB" id="A0A2S1R7Z2"/>
<dbReference type="KEGG" id="dlu:A6035_09795"/>
<proteinExistence type="predicted"/>
<dbReference type="PANTHER" id="PTHR15854:SF4">
    <property type="entry name" value="PEROXYNITRITE ISOMERASE THAP4"/>
    <property type="match status" value="1"/>
</dbReference>
<dbReference type="CDD" id="cd07828">
    <property type="entry name" value="lipocalin_heme-bd-THAP4-like"/>
    <property type="match status" value="1"/>
</dbReference>
<evidence type="ECO:0000259" key="1">
    <source>
        <dbReference type="Pfam" id="PF08768"/>
    </source>
</evidence>
<dbReference type="EMBL" id="CP015449">
    <property type="protein sequence ID" value="AWH92408.1"/>
    <property type="molecule type" value="Genomic_DNA"/>
</dbReference>
<dbReference type="SUPFAM" id="SSF50814">
    <property type="entry name" value="Lipocalins"/>
    <property type="match status" value="1"/>
</dbReference>
<feature type="domain" description="THAP4-like heme-binding" evidence="1">
    <location>
        <begin position="10"/>
        <end position="159"/>
    </location>
</feature>
<gene>
    <name evidence="2" type="ORF">A6035_09795</name>
</gene>
<accession>A0A2S1R7Z2</accession>
<dbReference type="Gene3D" id="2.40.128.20">
    <property type="match status" value="1"/>
</dbReference>
<keyword evidence="3" id="KW-1185">Reference proteome</keyword>
<dbReference type="OrthoDB" id="4804006at2"/>
<dbReference type="InterPro" id="IPR014878">
    <property type="entry name" value="THAP4-like_heme-bd"/>
</dbReference>
<dbReference type="RefSeq" id="WP_108847650.1">
    <property type="nucleotide sequence ID" value="NZ_CP015449.1"/>
</dbReference>
<dbReference type="InterPro" id="IPR045165">
    <property type="entry name" value="Nitrobindin"/>
</dbReference>
<dbReference type="InterPro" id="IPR012674">
    <property type="entry name" value="Calycin"/>
</dbReference>
<dbReference type="PANTHER" id="PTHR15854">
    <property type="entry name" value="THAP4 PROTEIN"/>
    <property type="match status" value="1"/>
</dbReference>
<dbReference type="Pfam" id="PF08768">
    <property type="entry name" value="THAP4_heme-bd"/>
    <property type="match status" value="1"/>
</dbReference>
<organism evidence="2 3">
    <name type="scientific">Dietzia lutea</name>
    <dbReference type="NCBI Taxonomy" id="546160"/>
    <lineage>
        <taxon>Bacteria</taxon>
        <taxon>Bacillati</taxon>
        <taxon>Actinomycetota</taxon>
        <taxon>Actinomycetes</taxon>
        <taxon>Mycobacteriales</taxon>
        <taxon>Dietziaceae</taxon>
        <taxon>Dietzia</taxon>
    </lineage>
</organism>
<protein>
    <submittedName>
        <fullName evidence="2">Fatty acid-binding-like protein</fullName>
    </submittedName>
</protein>
<sequence>MDPASTLAPNLTPLAALLGTWKGDGAGTYPTIDDFSYTEELTFTDVGKPFLHYIQRTWAPNGSPMHTETGYLRAPRDGVAEFVLAQPTGQTELGEGTVVAEADTVVLEFDSRVVGSATAKEVVTTRRRYEIAGDRLVTTFAMAAVGVPLTHHLRAELRRL</sequence>